<dbReference type="GO" id="GO:0006139">
    <property type="term" value="P:nucleobase-containing compound metabolic process"/>
    <property type="evidence" value="ECO:0007669"/>
    <property type="project" value="InterPro"/>
</dbReference>
<gene>
    <name evidence="5" type="ORF">CMQ_8060</name>
</gene>
<name>F0XKM4_GROCL</name>
<evidence type="ECO:0000256" key="1">
    <source>
        <dbReference type="ARBA" id="ARBA00022679"/>
    </source>
</evidence>
<evidence type="ECO:0000256" key="3">
    <source>
        <dbReference type="ARBA" id="ARBA00022777"/>
    </source>
</evidence>
<dbReference type="AlphaFoldDB" id="F0XKM4"/>
<dbReference type="SUPFAM" id="SSF52540">
    <property type="entry name" value="P-loop containing nucleoside triphosphate hydrolases"/>
    <property type="match status" value="1"/>
</dbReference>
<dbReference type="InParanoid" id="F0XKM4"/>
<accession>F0XKM4</accession>
<keyword evidence="2" id="KW-0547">Nucleotide-binding</keyword>
<evidence type="ECO:0000313" key="5">
    <source>
        <dbReference type="EMBL" id="EFX01594.1"/>
    </source>
</evidence>
<dbReference type="Gene3D" id="3.40.50.300">
    <property type="entry name" value="P-loop containing nucleotide triphosphate hydrolases"/>
    <property type="match status" value="1"/>
</dbReference>
<sequence length="131" mass="14567">MERTTSVIFIIGAPGAGKGTLCKNLARDFGLKHVSVGDVLRKAVLEPDVDNTILKYVQTSELLPTELLFSVLNPHLLSGKEGHAHIILLDGFPRQLDQARSFEEEIDTSGTTDTSYEKLLNILKTRHEWKP</sequence>
<reference evidence="5 6" key="1">
    <citation type="journal article" date="2011" name="Proc. Natl. Acad. Sci. U.S.A.">
        <title>Genome and transcriptome analyses of the mountain pine beetle-fungal symbiont Grosmannia clavigera, a lodgepole pine pathogen.</title>
        <authorList>
            <person name="DiGuistini S."/>
            <person name="Wang Y."/>
            <person name="Liao N.Y."/>
            <person name="Taylor G."/>
            <person name="Tanguay P."/>
            <person name="Feau N."/>
            <person name="Henrissat B."/>
            <person name="Chan S.K."/>
            <person name="Hesse-Orce U."/>
            <person name="Alamouti S.M."/>
            <person name="Tsui C.K.M."/>
            <person name="Docking R.T."/>
            <person name="Levasseur A."/>
            <person name="Haridas S."/>
            <person name="Robertson G."/>
            <person name="Birol I."/>
            <person name="Holt R.A."/>
            <person name="Marra M.A."/>
            <person name="Hamelin R.C."/>
            <person name="Hirst M."/>
            <person name="Jones S.J.M."/>
            <person name="Bohlmann J."/>
            <person name="Breuil C."/>
        </authorList>
    </citation>
    <scope>NUCLEOTIDE SEQUENCE [LARGE SCALE GENOMIC DNA]</scope>
    <source>
        <strain evidence="6">kw1407 / UAMH 11150</strain>
    </source>
</reference>
<evidence type="ECO:0000256" key="4">
    <source>
        <dbReference type="RuleBase" id="RU003330"/>
    </source>
</evidence>
<proteinExistence type="inferred from homology"/>
<dbReference type="InterPro" id="IPR000850">
    <property type="entry name" value="Adenylat/UMP-CMP_kin"/>
</dbReference>
<dbReference type="OrthoDB" id="442176at2759"/>
<dbReference type="GO" id="GO:0019205">
    <property type="term" value="F:nucleobase-containing compound kinase activity"/>
    <property type="evidence" value="ECO:0007669"/>
    <property type="project" value="InterPro"/>
</dbReference>
<dbReference type="InterPro" id="IPR027417">
    <property type="entry name" value="P-loop_NTPase"/>
</dbReference>
<dbReference type="Proteomes" id="UP000007796">
    <property type="component" value="Unassembled WGS sequence"/>
</dbReference>
<keyword evidence="1 4" id="KW-0808">Transferase</keyword>
<dbReference type="GeneID" id="25981674"/>
<dbReference type="PANTHER" id="PTHR23359">
    <property type="entry name" value="NUCLEOTIDE KINASE"/>
    <property type="match status" value="1"/>
</dbReference>
<evidence type="ECO:0000256" key="2">
    <source>
        <dbReference type="ARBA" id="ARBA00022741"/>
    </source>
</evidence>
<dbReference type="Pfam" id="PF00406">
    <property type="entry name" value="ADK"/>
    <property type="match status" value="1"/>
</dbReference>
<dbReference type="STRING" id="655863.F0XKM4"/>
<dbReference type="HOGENOM" id="CLU_1927848_0_0_1"/>
<dbReference type="EMBL" id="GL629788">
    <property type="protein sequence ID" value="EFX01594.1"/>
    <property type="molecule type" value="Genomic_DNA"/>
</dbReference>
<keyword evidence="6" id="KW-1185">Reference proteome</keyword>
<protein>
    <submittedName>
        <fullName evidence="5">Uridine kinase</fullName>
    </submittedName>
</protein>
<organism evidence="6">
    <name type="scientific">Grosmannia clavigera (strain kw1407 / UAMH 11150)</name>
    <name type="common">Blue stain fungus</name>
    <name type="synonym">Graphiocladiella clavigera</name>
    <dbReference type="NCBI Taxonomy" id="655863"/>
    <lineage>
        <taxon>Eukaryota</taxon>
        <taxon>Fungi</taxon>
        <taxon>Dikarya</taxon>
        <taxon>Ascomycota</taxon>
        <taxon>Pezizomycotina</taxon>
        <taxon>Sordariomycetes</taxon>
        <taxon>Sordariomycetidae</taxon>
        <taxon>Ophiostomatales</taxon>
        <taxon>Ophiostomataceae</taxon>
        <taxon>Leptographium</taxon>
    </lineage>
</organism>
<dbReference type="PRINTS" id="PR00094">
    <property type="entry name" value="ADENYLTKNASE"/>
</dbReference>
<keyword evidence="3 4" id="KW-0418">Kinase</keyword>
<dbReference type="InterPro" id="IPR033690">
    <property type="entry name" value="Adenylat_kinase_CS"/>
</dbReference>
<dbReference type="GO" id="GO:0005524">
    <property type="term" value="F:ATP binding"/>
    <property type="evidence" value="ECO:0007669"/>
    <property type="project" value="InterPro"/>
</dbReference>
<evidence type="ECO:0000313" key="6">
    <source>
        <dbReference type="Proteomes" id="UP000007796"/>
    </source>
</evidence>
<dbReference type="CDD" id="cd01428">
    <property type="entry name" value="ADK"/>
    <property type="match status" value="1"/>
</dbReference>
<comment type="similarity">
    <text evidence="4">Belongs to the adenylate kinase family.</text>
</comment>
<dbReference type="PROSITE" id="PS00113">
    <property type="entry name" value="ADENYLATE_KINASE"/>
    <property type="match status" value="1"/>
</dbReference>
<dbReference type="eggNOG" id="KOG3079">
    <property type="taxonomic scope" value="Eukaryota"/>
</dbReference>
<dbReference type="RefSeq" id="XP_014171076.1">
    <property type="nucleotide sequence ID" value="XM_014315601.1"/>
</dbReference>